<keyword evidence="3" id="KW-1185">Reference proteome</keyword>
<evidence type="ECO:0000313" key="2">
    <source>
        <dbReference type="EMBL" id="KAK4800687.1"/>
    </source>
</evidence>
<feature type="region of interest" description="Disordered" evidence="1">
    <location>
        <begin position="1"/>
        <end position="77"/>
    </location>
</feature>
<dbReference type="Proteomes" id="UP001346149">
    <property type="component" value="Unassembled WGS sequence"/>
</dbReference>
<sequence length="77" mass="8579">MSSIAASYAPAYIMKKRQEEKLRKRVTVEKGSAELDGENDADEKGHGDHNSSKTMLNPKNRNKKIHPAGNSPAHHRL</sequence>
<dbReference type="AlphaFoldDB" id="A0AAN7REK7"/>
<feature type="compositionally biased region" description="Low complexity" evidence="1">
    <location>
        <begin position="1"/>
        <end position="13"/>
    </location>
</feature>
<gene>
    <name evidence="2" type="ORF">SAY86_021174</name>
</gene>
<feature type="compositionally biased region" description="Basic and acidic residues" evidence="1">
    <location>
        <begin position="16"/>
        <end position="33"/>
    </location>
</feature>
<evidence type="ECO:0000256" key="1">
    <source>
        <dbReference type="SAM" id="MobiDB-lite"/>
    </source>
</evidence>
<name>A0AAN7REK7_TRANT</name>
<organism evidence="2 3">
    <name type="scientific">Trapa natans</name>
    <name type="common">Water chestnut</name>
    <dbReference type="NCBI Taxonomy" id="22666"/>
    <lineage>
        <taxon>Eukaryota</taxon>
        <taxon>Viridiplantae</taxon>
        <taxon>Streptophyta</taxon>
        <taxon>Embryophyta</taxon>
        <taxon>Tracheophyta</taxon>
        <taxon>Spermatophyta</taxon>
        <taxon>Magnoliopsida</taxon>
        <taxon>eudicotyledons</taxon>
        <taxon>Gunneridae</taxon>
        <taxon>Pentapetalae</taxon>
        <taxon>rosids</taxon>
        <taxon>malvids</taxon>
        <taxon>Myrtales</taxon>
        <taxon>Lythraceae</taxon>
        <taxon>Trapa</taxon>
    </lineage>
</organism>
<feature type="compositionally biased region" description="Basic and acidic residues" evidence="1">
    <location>
        <begin position="42"/>
        <end position="51"/>
    </location>
</feature>
<accession>A0AAN7REK7</accession>
<proteinExistence type="predicted"/>
<evidence type="ECO:0000313" key="3">
    <source>
        <dbReference type="Proteomes" id="UP001346149"/>
    </source>
</evidence>
<dbReference type="EMBL" id="JAXQNO010000003">
    <property type="protein sequence ID" value="KAK4800687.1"/>
    <property type="molecule type" value="Genomic_DNA"/>
</dbReference>
<comment type="caution">
    <text evidence="2">The sequence shown here is derived from an EMBL/GenBank/DDBJ whole genome shotgun (WGS) entry which is preliminary data.</text>
</comment>
<reference evidence="2 3" key="1">
    <citation type="journal article" date="2023" name="Hortic Res">
        <title>Pangenome of water caltrop reveals structural variations and asymmetric subgenome divergence after allopolyploidization.</title>
        <authorList>
            <person name="Zhang X."/>
            <person name="Chen Y."/>
            <person name="Wang L."/>
            <person name="Yuan Y."/>
            <person name="Fang M."/>
            <person name="Shi L."/>
            <person name="Lu R."/>
            <person name="Comes H.P."/>
            <person name="Ma Y."/>
            <person name="Chen Y."/>
            <person name="Huang G."/>
            <person name="Zhou Y."/>
            <person name="Zheng Z."/>
            <person name="Qiu Y."/>
        </authorList>
    </citation>
    <scope>NUCLEOTIDE SEQUENCE [LARGE SCALE GENOMIC DNA]</scope>
    <source>
        <strain evidence="2">F231</strain>
    </source>
</reference>
<protein>
    <submittedName>
        <fullName evidence="2">Uncharacterized protein</fullName>
    </submittedName>
</protein>